<dbReference type="EMBL" id="AYYZ01000025">
    <property type="protein sequence ID" value="KRM52252.1"/>
    <property type="molecule type" value="Genomic_DNA"/>
</dbReference>
<proteinExistence type="predicted"/>
<dbReference type="GO" id="GO:0016853">
    <property type="term" value="F:isomerase activity"/>
    <property type="evidence" value="ECO:0007669"/>
    <property type="project" value="InterPro"/>
</dbReference>
<dbReference type="PATRIC" id="fig|1423820.4.peg.687"/>
<protein>
    <submittedName>
        <fullName evidence="1">Galactose mutarotase related enzyme</fullName>
    </submittedName>
</protein>
<dbReference type="Pfam" id="PF01263">
    <property type="entry name" value="Aldose_epim"/>
    <property type="match status" value="1"/>
</dbReference>
<dbReference type="Gene3D" id="2.70.98.10">
    <property type="match status" value="1"/>
</dbReference>
<keyword evidence="2" id="KW-1185">Reference proteome</keyword>
<gene>
    <name evidence="1" type="ORF">FC64_GL000677</name>
</gene>
<evidence type="ECO:0000313" key="1">
    <source>
        <dbReference type="EMBL" id="KRM52252.1"/>
    </source>
</evidence>
<sequence>MAIMIENQKMAATINEHGAELVSLINKTNGKEYMWSGDVKYWGRHAPVLFPTVGRLKDDTYKVDGKEYHMGQHGFARDMDFDVLKVEDDQVILELHSSVQTKQLYPYDFILRLTFKLTNNGIQVGYEVENPADEEMWFGIGGHPAFKVPMDRNHFYDDYVVKLKPQTVRNVIPLNGSYADIDHLKEERTSEIEVSRERFKDDAVILDLGEEPTTITLTDNDQRHGVQLKTEDAKYVGVWSCYPQEGQYVCLEPWWSIADTVDSDQDFKHKFANNHLGAHQTFKTEYEVDVF</sequence>
<dbReference type="GO" id="GO:0030246">
    <property type="term" value="F:carbohydrate binding"/>
    <property type="evidence" value="ECO:0007669"/>
    <property type="project" value="InterPro"/>
</dbReference>
<evidence type="ECO:0000313" key="2">
    <source>
        <dbReference type="Proteomes" id="UP000051291"/>
    </source>
</evidence>
<dbReference type="AlphaFoldDB" id="A0A0R1ZNJ9"/>
<dbReference type="InterPro" id="IPR037481">
    <property type="entry name" value="LacX"/>
</dbReference>
<dbReference type="STRING" id="1423820.FC64_GL000677"/>
<dbReference type="PANTHER" id="PTHR11122:SF13">
    <property type="entry name" value="GLUCOSE-6-PHOSPHATE 1-EPIMERASE"/>
    <property type="match status" value="1"/>
</dbReference>
<dbReference type="InterPro" id="IPR011013">
    <property type="entry name" value="Gal_mutarotase_sf_dom"/>
</dbReference>
<dbReference type="SUPFAM" id="SSF74650">
    <property type="entry name" value="Galactose mutarotase-like"/>
    <property type="match status" value="1"/>
</dbReference>
<dbReference type="PANTHER" id="PTHR11122">
    <property type="entry name" value="APOSPORY-ASSOCIATED PROTEIN C-RELATED"/>
    <property type="match status" value="1"/>
</dbReference>
<comment type="caution">
    <text evidence="1">The sequence shown here is derived from an EMBL/GenBank/DDBJ whole genome shotgun (WGS) entry which is preliminary data.</text>
</comment>
<accession>A0A0R1ZNJ9</accession>
<dbReference type="InterPro" id="IPR008183">
    <property type="entry name" value="Aldose_1/G6P_1-epimerase"/>
</dbReference>
<name>A0A0R1ZNJ9_9LACO</name>
<dbReference type="GO" id="GO:0005975">
    <property type="term" value="P:carbohydrate metabolic process"/>
    <property type="evidence" value="ECO:0007669"/>
    <property type="project" value="InterPro"/>
</dbReference>
<dbReference type="CDD" id="cd09024">
    <property type="entry name" value="Aldose_epim_lacX"/>
    <property type="match status" value="1"/>
</dbReference>
<dbReference type="InterPro" id="IPR014718">
    <property type="entry name" value="GH-type_carb-bd"/>
</dbReference>
<dbReference type="Proteomes" id="UP000051291">
    <property type="component" value="Unassembled WGS sequence"/>
</dbReference>
<reference evidence="1 2" key="1">
    <citation type="journal article" date="2015" name="Genome Announc.">
        <title>Expanding the biotechnology potential of lactobacilli through comparative genomics of 213 strains and associated genera.</title>
        <authorList>
            <person name="Sun Z."/>
            <person name="Harris H.M."/>
            <person name="McCann A."/>
            <person name="Guo C."/>
            <person name="Argimon S."/>
            <person name="Zhang W."/>
            <person name="Yang X."/>
            <person name="Jeffery I.B."/>
            <person name="Cooney J.C."/>
            <person name="Kagawa T.F."/>
            <person name="Liu W."/>
            <person name="Song Y."/>
            <person name="Salvetti E."/>
            <person name="Wrobel A."/>
            <person name="Rasinkangas P."/>
            <person name="Parkhill J."/>
            <person name="Rea M.C."/>
            <person name="O'Sullivan O."/>
            <person name="Ritari J."/>
            <person name="Douillard F.P."/>
            <person name="Paul Ross R."/>
            <person name="Yang R."/>
            <person name="Briner A.E."/>
            <person name="Felis G.E."/>
            <person name="de Vos W.M."/>
            <person name="Barrangou R."/>
            <person name="Klaenhammer T.R."/>
            <person name="Caufield P.W."/>
            <person name="Cui Y."/>
            <person name="Zhang H."/>
            <person name="O'Toole P.W."/>
        </authorList>
    </citation>
    <scope>NUCLEOTIDE SEQUENCE [LARGE SCALE GENOMIC DNA]</scope>
    <source>
        <strain evidence="1 2">DSM 20653</strain>
    </source>
</reference>
<organism evidence="1 2">
    <name type="scientific">Ligilactobacillus araffinosus DSM 20653</name>
    <dbReference type="NCBI Taxonomy" id="1423820"/>
    <lineage>
        <taxon>Bacteria</taxon>
        <taxon>Bacillati</taxon>
        <taxon>Bacillota</taxon>
        <taxon>Bacilli</taxon>
        <taxon>Lactobacillales</taxon>
        <taxon>Lactobacillaceae</taxon>
        <taxon>Ligilactobacillus</taxon>
    </lineage>
</organism>
<dbReference type="RefSeq" id="WP_057906609.1">
    <property type="nucleotide sequence ID" value="NZ_AYYZ01000025.1"/>
</dbReference>